<dbReference type="eggNOG" id="COG2761">
    <property type="taxonomic scope" value="Bacteria"/>
</dbReference>
<dbReference type="Pfam" id="PF01323">
    <property type="entry name" value="DSBA"/>
    <property type="match status" value="1"/>
</dbReference>
<dbReference type="Proteomes" id="UP000006755">
    <property type="component" value="Unassembled WGS sequence"/>
</dbReference>
<evidence type="ECO:0000259" key="1">
    <source>
        <dbReference type="Pfam" id="PF01323"/>
    </source>
</evidence>
<proteinExistence type="predicted"/>
<dbReference type="PANTHER" id="PTHR13887">
    <property type="entry name" value="GLUTATHIONE S-TRANSFERASE KAPPA"/>
    <property type="match status" value="1"/>
</dbReference>
<dbReference type="Gene3D" id="3.40.30.10">
    <property type="entry name" value="Glutaredoxin"/>
    <property type="match status" value="1"/>
</dbReference>
<keyword evidence="3" id="KW-1185">Reference proteome</keyword>
<dbReference type="AlphaFoldDB" id="K2JR82"/>
<dbReference type="SUPFAM" id="SSF52833">
    <property type="entry name" value="Thioredoxin-like"/>
    <property type="match status" value="1"/>
</dbReference>
<name>K2JR82_9GAMM</name>
<sequence length="216" mass="23745">MNTVKIDFVSDVVCPWCAIGLSALEKAMAQLAGEVAVELRFHPFELNPQMGPEGESIEEHLVAKYGMSPQQLAESQEQIAQRGAALAFHFDMDKRDRIYNTFDAHRLLAWAQTLGNDHQLALKKALLAAYFGQGQNPGDHSLLLALCGQVGLDQDQAKAVLNSDRYAEQVRQEESLFQQRGINAVPAVVLNDKYLISGGQSVDYYAQALKQVAAEG</sequence>
<dbReference type="RefSeq" id="WP_008482682.1">
    <property type="nucleotide sequence ID" value="NZ_AMRI01000003.1"/>
</dbReference>
<gene>
    <name evidence="2" type="ORF">B3C1_02465</name>
</gene>
<dbReference type="CDD" id="cd03024">
    <property type="entry name" value="DsbA_FrnE"/>
    <property type="match status" value="1"/>
</dbReference>
<evidence type="ECO:0000313" key="3">
    <source>
        <dbReference type="Proteomes" id="UP000006755"/>
    </source>
</evidence>
<feature type="domain" description="DSBA-like thioredoxin" evidence="1">
    <location>
        <begin position="6"/>
        <end position="210"/>
    </location>
</feature>
<dbReference type="InterPro" id="IPR036249">
    <property type="entry name" value="Thioredoxin-like_sf"/>
</dbReference>
<accession>K2JR82</accession>
<dbReference type="OrthoDB" id="9799122at2"/>
<organism evidence="2 3">
    <name type="scientific">Gallaecimonas xiamenensis 3-C-1</name>
    <dbReference type="NCBI Taxonomy" id="745411"/>
    <lineage>
        <taxon>Bacteria</taxon>
        <taxon>Pseudomonadati</taxon>
        <taxon>Pseudomonadota</taxon>
        <taxon>Gammaproteobacteria</taxon>
        <taxon>Enterobacterales</taxon>
        <taxon>Gallaecimonadaceae</taxon>
        <taxon>Gallaecimonas</taxon>
    </lineage>
</organism>
<dbReference type="PANTHER" id="PTHR13887:SF41">
    <property type="entry name" value="THIOREDOXIN SUPERFAMILY PROTEIN"/>
    <property type="match status" value="1"/>
</dbReference>
<protein>
    <submittedName>
        <fullName evidence="2">DSBA oxidoreductase</fullName>
    </submittedName>
</protein>
<comment type="caution">
    <text evidence="2">The sequence shown here is derived from an EMBL/GenBank/DDBJ whole genome shotgun (WGS) entry which is preliminary data.</text>
</comment>
<dbReference type="PATRIC" id="fig|745411.4.peg.483"/>
<dbReference type="STRING" id="745411.B3C1_02465"/>
<evidence type="ECO:0000313" key="2">
    <source>
        <dbReference type="EMBL" id="EKE77032.1"/>
    </source>
</evidence>
<reference evidence="2 3" key="1">
    <citation type="journal article" date="2012" name="J. Bacteriol.">
        <title>Genome Sequence of Gallaecimonas xiamenensis Type Strain 3-C-1.</title>
        <authorList>
            <person name="Lai Q."/>
            <person name="Wang L."/>
            <person name="Wang W."/>
            <person name="Shao Z."/>
        </authorList>
    </citation>
    <scope>NUCLEOTIDE SEQUENCE [LARGE SCALE GENOMIC DNA]</scope>
    <source>
        <strain evidence="2 3">3-C-1</strain>
    </source>
</reference>
<dbReference type="GO" id="GO:0016491">
    <property type="term" value="F:oxidoreductase activity"/>
    <property type="evidence" value="ECO:0007669"/>
    <property type="project" value="InterPro"/>
</dbReference>
<dbReference type="InterPro" id="IPR001853">
    <property type="entry name" value="DSBA-like_thioredoxin_dom"/>
</dbReference>
<dbReference type="EMBL" id="AMRI01000003">
    <property type="protein sequence ID" value="EKE77032.1"/>
    <property type="molecule type" value="Genomic_DNA"/>
</dbReference>